<dbReference type="AlphaFoldDB" id="A0A9E4NNY2"/>
<accession>A0A9E4NNY2</accession>
<name>A0A9E4NNY2_9GAMM</name>
<comment type="caution">
    <text evidence="1">The sequence shown here is derived from an EMBL/GenBank/DDBJ whole genome shotgun (WGS) entry which is preliminary data.</text>
</comment>
<dbReference type="EMBL" id="JAEPCR010000186">
    <property type="protein sequence ID" value="MCG7981019.1"/>
    <property type="molecule type" value="Genomic_DNA"/>
</dbReference>
<gene>
    <name evidence="1" type="ORF">JAY77_23095</name>
</gene>
<dbReference type="Proteomes" id="UP000886674">
    <property type="component" value="Unassembled WGS sequence"/>
</dbReference>
<sequence>MKLLTDPKSYLEQQEVFTGEMIARIADILEIEGIKGEKLKELTGKLAFEVTCMIDDVSGIEFDGVEASPYLTFLSKDQEIIHLGGNSTTHEMVYGILNAMFRKNT</sequence>
<evidence type="ECO:0000313" key="2">
    <source>
        <dbReference type="Proteomes" id="UP000886674"/>
    </source>
</evidence>
<reference evidence="1" key="1">
    <citation type="journal article" date="2021" name="Proc. Natl. Acad. Sci. U.S.A.">
        <title>Global biogeography of chemosynthetic symbionts reveals both localized and globally distributed symbiont groups. .</title>
        <authorList>
            <person name="Osvatic J.T."/>
            <person name="Wilkins L.G.E."/>
            <person name="Leibrecht L."/>
            <person name="Leray M."/>
            <person name="Zauner S."/>
            <person name="Polzin J."/>
            <person name="Camacho Y."/>
            <person name="Gros O."/>
            <person name="van Gils J.A."/>
            <person name="Eisen J.A."/>
            <person name="Petersen J.M."/>
            <person name="Yuen B."/>
        </authorList>
    </citation>
    <scope>NUCLEOTIDE SEQUENCE</scope>
    <source>
        <strain evidence="1">MAGclacostrist055</strain>
    </source>
</reference>
<organism evidence="1 2">
    <name type="scientific">Candidatus Thiodiazotropha taylori</name>
    <dbReference type="NCBI Taxonomy" id="2792791"/>
    <lineage>
        <taxon>Bacteria</taxon>
        <taxon>Pseudomonadati</taxon>
        <taxon>Pseudomonadota</taxon>
        <taxon>Gammaproteobacteria</taxon>
        <taxon>Chromatiales</taxon>
        <taxon>Sedimenticolaceae</taxon>
        <taxon>Candidatus Thiodiazotropha</taxon>
    </lineage>
</organism>
<protein>
    <submittedName>
        <fullName evidence="1">Uncharacterized protein</fullName>
    </submittedName>
</protein>
<evidence type="ECO:0000313" key="1">
    <source>
        <dbReference type="EMBL" id="MCG7981019.1"/>
    </source>
</evidence>
<proteinExistence type="predicted"/>